<evidence type="ECO:0000313" key="6">
    <source>
        <dbReference type="EMBL" id="RQO89698.1"/>
    </source>
</evidence>
<dbReference type="CDD" id="cd10017">
    <property type="entry name" value="B3_DNA"/>
    <property type="match status" value="1"/>
</dbReference>
<sequence length="126" mass="14793">MEVLMEKKLSQTDIEYRLAFPTSSLWAFPMPEGETAVYFEATDTLENEWNFRLSIRGENDRYTKPVITGDWLQFVRDKGLKVGDKLFLTREEGVNGVRYSIRAERKIFKVWANVQYLVLACESWTL</sequence>
<evidence type="ECO:0000256" key="2">
    <source>
        <dbReference type="ARBA" id="ARBA00023015"/>
    </source>
</evidence>
<keyword evidence="5" id="KW-0539">Nucleus</keyword>
<evidence type="ECO:0000256" key="3">
    <source>
        <dbReference type="ARBA" id="ARBA00023125"/>
    </source>
</evidence>
<evidence type="ECO:0000256" key="5">
    <source>
        <dbReference type="ARBA" id="ARBA00023242"/>
    </source>
</evidence>
<evidence type="ECO:0000256" key="4">
    <source>
        <dbReference type="ARBA" id="ARBA00023163"/>
    </source>
</evidence>
<dbReference type="Gene3D" id="2.40.330.10">
    <property type="entry name" value="DNA-binding pseudobarrel domain"/>
    <property type="match status" value="1"/>
</dbReference>
<keyword evidence="2" id="KW-0805">Transcription regulation</keyword>
<keyword evidence="3" id="KW-0238">DNA-binding</keyword>
<dbReference type="GO" id="GO:0005634">
    <property type="term" value="C:nucleus"/>
    <property type="evidence" value="ECO:0007669"/>
    <property type="project" value="UniProtKB-SubCell"/>
</dbReference>
<dbReference type="AlphaFoldDB" id="A0A3N7G753"/>
<evidence type="ECO:0000256" key="1">
    <source>
        <dbReference type="ARBA" id="ARBA00004123"/>
    </source>
</evidence>
<accession>A0A3N7G753</accession>
<dbReference type="InterPro" id="IPR015300">
    <property type="entry name" value="DNA-bd_pseudobarrel_sf"/>
</dbReference>
<evidence type="ECO:0008006" key="8">
    <source>
        <dbReference type="Google" id="ProtNLM"/>
    </source>
</evidence>
<organism evidence="6 7">
    <name type="scientific">Populus trichocarpa</name>
    <name type="common">Western balsam poplar</name>
    <name type="synonym">Populus balsamifera subsp. trichocarpa</name>
    <dbReference type="NCBI Taxonomy" id="3694"/>
    <lineage>
        <taxon>Eukaryota</taxon>
        <taxon>Viridiplantae</taxon>
        <taxon>Streptophyta</taxon>
        <taxon>Embryophyta</taxon>
        <taxon>Tracheophyta</taxon>
        <taxon>Spermatophyta</taxon>
        <taxon>Magnoliopsida</taxon>
        <taxon>eudicotyledons</taxon>
        <taxon>Gunneridae</taxon>
        <taxon>Pentapetalae</taxon>
        <taxon>rosids</taxon>
        <taxon>fabids</taxon>
        <taxon>Malpighiales</taxon>
        <taxon>Salicaceae</taxon>
        <taxon>Saliceae</taxon>
        <taxon>Populus</taxon>
    </lineage>
</organism>
<protein>
    <recommendedName>
        <fullName evidence="8">TF-B3 domain-containing protein</fullName>
    </recommendedName>
</protein>
<dbReference type="FunCoup" id="A0A3N7G753">
    <property type="interactions" value="113"/>
</dbReference>
<evidence type="ECO:0000313" key="7">
    <source>
        <dbReference type="Proteomes" id="UP000006729"/>
    </source>
</evidence>
<gene>
    <name evidence="6" type="ORF">POPTR_004G221600</name>
</gene>
<dbReference type="InParanoid" id="A0A3N7G753"/>
<dbReference type="InterPro" id="IPR003340">
    <property type="entry name" value="B3_DNA-bd"/>
</dbReference>
<dbReference type="SUPFAM" id="SSF101936">
    <property type="entry name" value="DNA-binding pseudobarrel domain"/>
    <property type="match status" value="1"/>
</dbReference>
<keyword evidence="4" id="KW-0804">Transcription</keyword>
<dbReference type="GO" id="GO:0003677">
    <property type="term" value="F:DNA binding"/>
    <property type="evidence" value="ECO:0007669"/>
    <property type="project" value="UniProtKB-KW"/>
</dbReference>
<dbReference type="Proteomes" id="UP000006729">
    <property type="component" value="Chromosome 4"/>
</dbReference>
<dbReference type="EMBL" id="CM009293">
    <property type="protein sequence ID" value="RQO89698.1"/>
    <property type="molecule type" value="Genomic_DNA"/>
</dbReference>
<comment type="subcellular location">
    <subcellularLocation>
        <location evidence="1">Nucleus</location>
    </subcellularLocation>
</comment>
<proteinExistence type="predicted"/>
<reference evidence="6 7" key="1">
    <citation type="journal article" date="2006" name="Science">
        <title>The genome of black cottonwood, Populus trichocarpa (Torr. &amp; Gray).</title>
        <authorList>
            <person name="Tuskan G.A."/>
            <person name="Difazio S."/>
            <person name="Jansson S."/>
            <person name="Bohlmann J."/>
            <person name="Grigoriev I."/>
            <person name="Hellsten U."/>
            <person name="Putnam N."/>
            <person name="Ralph S."/>
            <person name="Rombauts S."/>
            <person name="Salamov A."/>
            <person name="Schein J."/>
            <person name="Sterck L."/>
            <person name="Aerts A."/>
            <person name="Bhalerao R.R."/>
            <person name="Bhalerao R.P."/>
            <person name="Blaudez D."/>
            <person name="Boerjan W."/>
            <person name="Brun A."/>
            <person name="Brunner A."/>
            <person name="Busov V."/>
            <person name="Campbell M."/>
            <person name="Carlson J."/>
            <person name="Chalot M."/>
            <person name="Chapman J."/>
            <person name="Chen G.L."/>
            <person name="Cooper D."/>
            <person name="Coutinho P.M."/>
            <person name="Couturier J."/>
            <person name="Covert S."/>
            <person name="Cronk Q."/>
            <person name="Cunningham R."/>
            <person name="Davis J."/>
            <person name="Degroeve S."/>
            <person name="Dejardin A."/>
            <person name="Depamphilis C."/>
            <person name="Detter J."/>
            <person name="Dirks B."/>
            <person name="Dubchak I."/>
            <person name="Duplessis S."/>
            <person name="Ehlting J."/>
            <person name="Ellis B."/>
            <person name="Gendler K."/>
            <person name="Goodstein D."/>
            <person name="Gribskov M."/>
            <person name="Grimwood J."/>
            <person name="Groover A."/>
            <person name="Gunter L."/>
            <person name="Hamberger B."/>
            <person name="Heinze B."/>
            <person name="Helariutta Y."/>
            <person name="Henrissat B."/>
            <person name="Holligan D."/>
            <person name="Holt R."/>
            <person name="Huang W."/>
            <person name="Islam-Faridi N."/>
            <person name="Jones S."/>
            <person name="Jones-Rhoades M."/>
            <person name="Jorgensen R."/>
            <person name="Joshi C."/>
            <person name="Kangasjarvi J."/>
            <person name="Karlsson J."/>
            <person name="Kelleher C."/>
            <person name="Kirkpatrick R."/>
            <person name="Kirst M."/>
            <person name="Kohler A."/>
            <person name="Kalluri U."/>
            <person name="Larimer F."/>
            <person name="Leebens-Mack J."/>
            <person name="Leple J.C."/>
            <person name="Locascio P."/>
            <person name="Lou Y."/>
            <person name="Lucas S."/>
            <person name="Martin F."/>
            <person name="Montanini B."/>
            <person name="Napoli C."/>
            <person name="Nelson D.R."/>
            <person name="Nelson C."/>
            <person name="Nieminen K."/>
            <person name="Nilsson O."/>
            <person name="Pereda V."/>
            <person name="Peter G."/>
            <person name="Philippe R."/>
            <person name="Pilate G."/>
            <person name="Poliakov A."/>
            <person name="Razumovskaya J."/>
            <person name="Richardson P."/>
            <person name="Rinaldi C."/>
            <person name="Ritland K."/>
            <person name="Rouze P."/>
            <person name="Ryaboy D."/>
            <person name="Schmutz J."/>
            <person name="Schrader J."/>
            <person name="Segerman B."/>
            <person name="Shin H."/>
            <person name="Siddiqui A."/>
            <person name="Sterky F."/>
            <person name="Terry A."/>
            <person name="Tsai C.J."/>
            <person name="Uberbacher E."/>
            <person name="Unneberg P."/>
            <person name="Vahala J."/>
            <person name="Wall K."/>
            <person name="Wessler S."/>
            <person name="Yang G."/>
            <person name="Yin T."/>
            <person name="Douglas C."/>
            <person name="Marra M."/>
            <person name="Sandberg G."/>
            <person name="Van de Peer Y."/>
            <person name="Rokhsar D."/>
        </authorList>
    </citation>
    <scope>NUCLEOTIDE SEQUENCE [LARGE SCALE GENOMIC DNA]</scope>
    <source>
        <strain evidence="7">cv. Nisqually</strain>
    </source>
</reference>
<keyword evidence="7" id="KW-1185">Reference proteome</keyword>
<name>A0A3N7G753_POPTR</name>